<dbReference type="InterPro" id="IPR014729">
    <property type="entry name" value="Rossmann-like_a/b/a_fold"/>
</dbReference>
<proteinExistence type="predicted"/>
<dbReference type="Gene3D" id="3.40.50.620">
    <property type="entry name" value="HUPs"/>
    <property type="match status" value="1"/>
</dbReference>
<dbReference type="AlphaFoldDB" id="S9RJF6"/>
<evidence type="ECO:0000256" key="1">
    <source>
        <dbReference type="SAM" id="MobiDB-lite"/>
    </source>
</evidence>
<dbReference type="RefSeq" id="XP_013017250.1">
    <property type="nucleotide sequence ID" value="XM_013161796.1"/>
</dbReference>
<evidence type="ECO:0000313" key="4">
    <source>
        <dbReference type="Proteomes" id="UP000016088"/>
    </source>
</evidence>
<dbReference type="eggNOG" id="ENOG502RYEB">
    <property type="taxonomic scope" value="Eukaryota"/>
</dbReference>
<dbReference type="VEuPathDB" id="FungiDB:SOCG_03308"/>
<organism evidence="3 4">
    <name type="scientific">Schizosaccharomyces octosporus (strain yFS286)</name>
    <name type="common">Fission yeast</name>
    <name type="synonym">Octosporomyces octosporus</name>
    <dbReference type="NCBI Taxonomy" id="483514"/>
    <lineage>
        <taxon>Eukaryota</taxon>
        <taxon>Fungi</taxon>
        <taxon>Dikarya</taxon>
        <taxon>Ascomycota</taxon>
        <taxon>Taphrinomycotina</taxon>
        <taxon>Schizosaccharomycetes</taxon>
        <taxon>Schizosaccharomycetales</taxon>
        <taxon>Schizosaccharomycetaceae</taxon>
        <taxon>Schizosaccharomyces</taxon>
    </lineage>
</organism>
<dbReference type="Pfam" id="PF00582">
    <property type="entry name" value="Usp"/>
    <property type="match status" value="1"/>
</dbReference>
<gene>
    <name evidence="3" type="ORF">SOCG_03308</name>
</gene>
<dbReference type="Proteomes" id="UP000016088">
    <property type="component" value="Unassembled WGS sequence"/>
</dbReference>
<dbReference type="SUPFAM" id="SSF52402">
    <property type="entry name" value="Adenine nucleotide alpha hydrolases-like"/>
    <property type="match status" value="1"/>
</dbReference>
<evidence type="ECO:0000313" key="3">
    <source>
        <dbReference type="EMBL" id="EPX74094.1"/>
    </source>
</evidence>
<dbReference type="OrthoDB" id="843225at2759"/>
<protein>
    <submittedName>
        <fullName evidence="3">Usp family protein</fullName>
    </submittedName>
</protein>
<reference evidence="3 4" key="1">
    <citation type="journal article" date="2011" name="Science">
        <title>Comparative functional genomics of the fission yeasts.</title>
        <authorList>
            <person name="Rhind N."/>
            <person name="Chen Z."/>
            <person name="Yassour M."/>
            <person name="Thompson D.A."/>
            <person name="Haas B.J."/>
            <person name="Habib N."/>
            <person name="Wapinski I."/>
            <person name="Roy S."/>
            <person name="Lin M.F."/>
            <person name="Heiman D.I."/>
            <person name="Young S.K."/>
            <person name="Furuya K."/>
            <person name="Guo Y."/>
            <person name="Pidoux A."/>
            <person name="Chen H.M."/>
            <person name="Robbertse B."/>
            <person name="Goldberg J.M."/>
            <person name="Aoki K."/>
            <person name="Bayne E.H."/>
            <person name="Berlin A.M."/>
            <person name="Desjardins C.A."/>
            <person name="Dobbs E."/>
            <person name="Dukaj L."/>
            <person name="Fan L."/>
            <person name="FitzGerald M.G."/>
            <person name="French C."/>
            <person name="Gujja S."/>
            <person name="Hansen K."/>
            <person name="Keifenheim D."/>
            <person name="Levin J.Z."/>
            <person name="Mosher R.A."/>
            <person name="Mueller C.A."/>
            <person name="Pfiffner J."/>
            <person name="Priest M."/>
            <person name="Russ C."/>
            <person name="Smialowska A."/>
            <person name="Swoboda P."/>
            <person name="Sykes S.M."/>
            <person name="Vaughn M."/>
            <person name="Vengrova S."/>
            <person name="Yoder R."/>
            <person name="Zeng Q."/>
            <person name="Allshire R."/>
            <person name="Baulcombe D."/>
            <person name="Birren B.W."/>
            <person name="Brown W."/>
            <person name="Ekwall K."/>
            <person name="Kellis M."/>
            <person name="Leatherwood J."/>
            <person name="Levin H."/>
            <person name="Margalit H."/>
            <person name="Martienssen R."/>
            <person name="Nieduszynski C.A."/>
            <person name="Spatafora J.W."/>
            <person name="Friedman N."/>
            <person name="Dalgaard J.Z."/>
            <person name="Baumann P."/>
            <person name="Niki H."/>
            <person name="Regev A."/>
            <person name="Nusbaum C."/>
        </authorList>
    </citation>
    <scope>NUCLEOTIDE SEQUENCE [LARGE SCALE GENOMIC DNA]</scope>
    <source>
        <strain evidence="4">yFS286</strain>
    </source>
</reference>
<sequence>MSEDQSNSNGNAKEGISFGNLPRPEPKEKNKLTISTNVQRQAHSEPVTPVTRSSRSSMDKPIVRPVAKNSVTFAAAQGAGFIQPQFEEYPYNRAHSLASPPPSPHFLKRISFDTFNNKAASEFSLTLKTQHRAYTWTRASRTFLCGMDGNLYSEFAVEYLFESLLSDNDEVVILRVIDPSSKMAEELSDENSYRQMAENVMATLLKKIDEEKAVSIIVELVVGKPQDMILRTIHTYSPDSLIVGTRGKPLNSFQSLLSSGSVSKFCLQRSPIPVIVVRPDRKRMRSKNKRLKDKTRKSYMEILEKSGR</sequence>
<dbReference type="HOGENOM" id="CLU_060788_1_0_1"/>
<feature type="region of interest" description="Disordered" evidence="1">
    <location>
        <begin position="1"/>
        <end position="59"/>
    </location>
</feature>
<dbReference type="OMA" id="KCVEYDP"/>
<feature type="compositionally biased region" description="Polar residues" evidence="1">
    <location>
        <begin position="1"/>
        <end position="11"/>
    </location>
</feature>
<feature type="compositionally biased region" description="Polar residues" evidence="1">
    <location>
        <begin position="32"/>
        <end position="41"/>
    </location>
</feature>
<evidence type="ECO:0000259" key="2">
    <source>
        <dbReference type="Pfam" id="PF00582"/>
    </source>
</evidence>
<dbReference type="PANTHER" id="PTHR47815:SF1">
    <property type="entry name" value="UNIVERSAL STRESS PROTEIN A FAMILY PROTEIN C25B2.10"/>
    <property type="match status" value="1"/>
</dbReference>
<keyword evidence="4" id="KW-1185">Reference proteome</keyword>
<dbReference type="EMBL" id="KE503206">
    <property type="protein sequence ID" value="EPX74094.1"/>
    <property type="molecule type" value="Genomic_DNA"/>
</dbReference>
<accession>S9RJF6</accession>
<feature type="domain" description="UspA" evidence="2">
    <location>
        <begin position="141"/>
        <end position="278"/>
    </location>
</feature>
<dbReference type="CDD" id="cd23659">
    <property type="entry name" value="USP_At3g01520-like"/>
    <property type="match status" value="1"/>
</dbReference>
<name>S9RJF6_SCHOY</name>
<dbReference type="PANTHER" id="PTHR47815">
    <property type="entry name" value="UNIVERSAL STRESS PROTEIN A FAMILY PROTEIN C25B2.10"/>
    <property type="match status" value="1"/>
</dbReference>
<dbReference type="GeneID" id="25032280"/>
<dbReference type="InterPro" id="IPR006016">
    <property type="entry name" value="UspA"/>
</dbReference>